<dbReference type="InterPro" id="IPR052043">
    <property type="entry name" value="PolySaccharide_Degr_Enz"/>
</dbReference>
<dbReference type="InterPro" id="IPR008928">
    <property type="entry name" value="6-hairpin_glycosidase_sf"/>
</dbReference>
<evidence type="ECO:0000259" key="4">
    <source>
        <dbReference type="Pfam" id="PF13472"/>
    </source>
</evidence>
<dbReference type="Proteomes" id="UP000184509">
    <property type="component" value="Unassembled WGS sequence"/>
</dbReference>
<reference evidence="6" key="1">
    <citation type="submission" date="2016-11" db="EMBL/GenBank/DDBJ databases">
        <authorList>
            <person name="Varghese N."/>
            <person name="Submissions S."/>
        </authorList>
    </citation>
    <scope>NUCLEOTIDE SEQUENCE [LARGE SCALE GENOMIC DNA]</scope>
    <source>
        <strain evidence="6">DSM 26991</strain>
    </source>
</reference>
<feature type="domain" description="SGNH hydrolase-type esterase" evidence="4">
    <location>
        <begin position="489"/>
        <end position="687"/>
    </location>
</feature>
<dbReference type="Pfam" id="PF13472">
    <property type="entry name" value="Lipase_GDSL_2"/>
    <property type="match status" value="1"/>
</dbReference>
<dbReference type="PANTHER" id="PTHR33886:SF8">
    <property type="entry name" value="UNSATURATED RHAMNOGALACTURONAN HYDROLASE (EUROFUNG)"/>
    <property type="match status" value="1"/>
</dbReference>
<dbReference type="InterPro" id="IPR013830">
    <property type="entry name" value="SGNH_hydro"/>
</dbReference>
<organism evidence="5 6">
    <name type="scientific">Bacteroides luti</name>
    <dbReference type="NCBI Taxonomy" id="1297750"/>
    <lineage>
        <taxon>Bacteria</taxon>
        <taxon>Pseudomonadati</taxon>
        <taxon>Bacteroidota</taxon>
        <taxon>Bacteroidia</taxon>
        <taxon>Bacteroidales</taxon>
        <taxon>Bacteroidaceae</taxon>
        <taxon>Bacteroides</taxon>
    </lineage>
</organism>
<dbReference type="GO" id="GO:0004553">
    <property type="term" value="F:hydrolase activity, hydrolyzing O-glycosyl compounds"/>
    <property type="evidence" value="ECO:0007669"/>
    <property type="project" value="InterPro"/>
</dbReference>
<comment type="similarity">
    <text evidence="1">Belongs to the glycosyl hydrolase 43 family.</text>
</comment>
<keyword evidence="2 5" id="KW-0378">Hydrolase</keyword>
<dbReference type="InterPro" id="IPR023296">
    <property type="entry name" value="Glyco_hydro_beta-prop_sf"/>
</dbReference>
<sequence>MYMKKVILLIAAMQIISGFSLYAQKKEKINDSNSPLHLLQPAYKVPYGELSTGAIKKDLSRILTYLETETPARVIDKNTQKTITDYSKIDENAQLDKGAFRLASYEWGVTYAAMLDAGLATCDSRFSDYVYNRFRFLSEVAPSFKKVLENTGSTDPQMRQILAPHALDDAGAMCAAMIKASRLNASLQLNPLINNYMNYIMYHEYRLSDGTFARNRPLKNTLWLDDMFMSVPAIAQMGKLTGEEKYYNEAVKQILQFSSRMFVKEKGLYRHGWVEGMKQHPSFHWARANGWALLTLVETLDVLPQSHPQYDAIMEQLQAHIAGLAACQSGEGFWHQLLDRNDSYLETSATAIYVYCIAHAINKGWVDAAAYGPVVQLGWHAISTKINAQGEVEGTCVGTGMGFDPAYYCYRPVNTFAAHGYGPVIWAGAEMIKLLNSQYPRVNDSAVQYYSTPQNTASPIFSADANVGRPETIVAGSSRKNEIAPVVFVIGDSTAKNGQGKGDGDMWGWAAFFDNFFDTNKITVENHALGGMSSRTFLTAGLWEKVLSGIKKGDYLIIQFGHNDGGPLNTGRARASLKGTGEESETVIMERTGGPEDVFSFGHYIRLYIRQAKAHGAIPIVLSHTPGNKWTGEKMDRCDETYGKWSKEVAEQEGAYYIDVNDRSARKFESLGIEKTKAYYKDNVHTTFDGAILNAKSVVEGLLDLPNCPLNQYINKSALSKDYKAADKPLFRDPIFDGAADPIVVWNKQEQKWFMFYTNRRANMTNSKGVDWVHGTPIGIAESTDGSSWKYRGTANINYGSKDATYWAPDIVENNGIYHMFLTVVPGIFTDWSHPREIVHLTSSNLIDWKFVSKLSLASDKVIDACIVKAPDGMWRMYYNNEKDHKSIYYAQSKDLNTWEDKGKVIGDRAGEGPKVFAWKGKYFMIVDNWNGQAVYSSNDMDNWRRQEHNILKEPGKGIDDGTNGLHADVVVNNGNAYIFYFTHPGRVATPSGKLDNYETRRSSVQVGKLEYENGEIKCDRDKPVYINLR</sequence>
<dbReference type="STRING" id="1297750.SAMN05444405_102151"/>
<name>A0A1M4UQT9_9BACE</name>
<dbReference type="SUPFAM" id="SSF75005">
    <property type="entry name" value="Arabinanase/levansucrase/invertase"/>
    <property type="match status" value="1"/>
</dbReference>
<proteinExistence type="inferred from homology"/>
<dbReference type="Pfam" id="PF07470">
    <property type="entry name" value="Glyco_hydro_88"/>
    <property type="match status" value="1"/>
</dbReference>
<dbReference type="SUPFAM" id="SSF52266">
    <property type="entry name" value="SGNH hydrolase"/>
    <property type="match status" value="1"/>
</dbReference>
<dbReference type="InterPro" id="IPR010905">
    <property type="entry name" value="Glyco_hydro_88"/>
</dbReference>
<evidence type="ECO:0000256" key="3">
    <source>
        <dbReference type="ARBA" id="ARBA00023295"/>
    </source>
</evidence>
<dbReference type="Gene3D" id="1.50.10.10">
    <property type="match status" value="1"/>
</dbReference>
<dbReference type="GO" id="GO:0005975">
    <property type="term" value="P:carbohydrate metabolic process"/>
    <property type="evidence" value="ECO:0007669"/>
    <property type="project" value="InterPro"/>
</dbReference>
<dbReference type="Pfam" id="PF04616">
    <property type="entry name" value="Glyco_hydro_43"/>
    <property type="match status" value="1"/>
</dbReference>
<dbReference type="EMBL" id="FQTV01000002">
    <property type="protein sequence ID" value="SHE59096.1"/>
    <property type="molecule type" value="Genomic_DNA"/>
</dbReference>
<accession>A0A1M4UQT9</accession>
<evidence type="ECO:0000256" key="1">
    <source>
        <dbReference type="ARBA" id="ARBA00009865"/>
    </source>
</evidence>
<dbReference type="Gene3D" id="2.115.10.20">
    <property type="entry name" value="Glycosyl hydrolase domain, family 43"/>
    <property type="match status" value="2"/>
</dbReference>
<evidence type="ECO:0000313" key="5">
    <source>
        <dbReference type="EMBL" id="SHE59096.1"/>
    </source>
</evidence>
<dbReference type="AlphaFoldDB" id="A0A1M4UQT9"/>
<protein>
    <submittedName>
        <fullName evidence="5">Rhamnogalacturonyl hydrolase YesR</fullName>
    </submittedName>
</protein>
<dbReference type="InterPro" id="IPR012341">
    <property type="entry name" value="6hp_glycosidase-like_sf"/>
</dbReference>
<dbReference type="SUPFAM" id="SSF48208">
    <property type="entry name" value="Six-hairpin glycosidases"/>
    <property type="match status" value="1"/>
</dbReference>
<dbReference type="PANTHER" id="PTHR33886">
    <property type="entry name" value="UNSATURATED RHAMNOGALACTURONAN HYDROLASE (EUROFUNG)"/>
    <property type="match status" value="1"/>
</dbReference>
<dbReference type="GO" id="GO:0016788">
    <property type="term" value="F:hydrolase activity, acting on ester bonds"/>
    <property type="evidence" value="ECO:0007669"/>
    <property type="project" value="UniProtKB-ARBA"/>
</dbReference>
<keyword evidence="6" id="KW-1185">Reference proteome</keyword>
<dbReference type="InterPro" id="IPR006710">
    <property type="entry name" value="Glyco_hydro_43"/>
</dbReference>
<dbReference type="CDD" id="cd08984">
    <property type="entry name" value="GH43-like"/>
    <property type="match status" value="1"/>
</dbReference>
<keyword evidence="3" id="KW-0326">Glycosidase</keyword>
<dbReference type="CDD" id="cd01821">
    <property type="entry name" value="Rhamnogalacturan_acetylesterase_like"/>
    <property type="match status" value="1"/>
</dbReference>
<dbReference type="InterPro" id="IPR036514">
    <property type="entry name" value="SGNH_hydro_sf"/>
</dbReference>
<evidence type="ECO:0000313" key="6">
    <source>
        <dbReference type="Proteomes" id="UP000184509"/>
    </source>
</evidence>
<dbReference type="InterPro" id="IPR037459">
    <property type="entry name" value="RhgT-like"/>
</dbReference>
<dbReference type="Gene3D" id="3.40.50.1110">
    <property type="entry name" value="SGNH hydrolase"/>
    <property type="match status" value="1"/>
</dbReference>
<evidence type="ECO:0000256" key="2">
    <source>
        <dbReference type="ARBA" id="ARBA00022801"/>
    </source>
</evidence>
<gene>
    <name evidence="5" type="ORF">SAMN05444405_102151</name>
</gene>